<evidence type="ECO:0000256" key="4">
    <source>
        <dbReference type="ARBA" id="ARBA00023163"/>
    </source>
</evidence>
<evidence type="ECO:0000259" key="7">
    <source>
        <dbReference type="PROSITE" id="PS50888"/>
    </source>
</evidence>
<dbReference type="SUPFAM" id="SSF47459">
    <property type="entry name" value="HLH, helix-loop-helix DNA-binding domain"/>
    <property type="match status" value="1"/>
</dbReference>
<feature type="region of interest" description="Disordered" evidence="6">
    <location>
        <begin position="129"/>
        <end position="156"/>
    </location>
</feature>
<evidence type="ECO:0000313" key="9">
    <source>
        <dbReference type="Proteomes" id="UP000288805"/>
    </source>
</evidence>
<dbReference type="InterPro" id="IPR045843">
    <property type="entry name" value="IND-like"/>
</dbReference>
<dbReference type="PANTHER" id="PTHR16223">
    <property type="entry name" value="TRANSCRIPTION FACTOR BHLH83-RELATED"/>
    <property type="match status" value="1"/>
</dbReference>
<keyword evidence="4" id="KW-0804">Transcription</keyword>
<feature type="domain" description="BHLH" evidence="7">
    <location>
        <begin position="208"/>
        <end position="257"/>
    </location>
</feature>
<protein>
    <submittedName>
        <fullName evidence="8">Transcription factor bHLH113</fullName>
    </submittedName>
</protein>
<feature type="region of interest" description="Disordered" evidence="6">
    <location>
        <begin position="180"/>
        <end position="216"/>
    </location>
</feature>
<feature type="region of interest" description="Disordered" evidence="6">
    <location>
        <begin position="274"/>
        <end position="293"/>
    </location>
</feature>
<evidence type="ECO:0000256" key="2">
    <source>
        <dbReference type="ARBA" id="ARBA00023015"/>
    </source>
</evidence>
<dbReference type="InterPro" id="IPR045239">
    <property type="entry name" value="bHLH95_bHLH"/>
</dbReference>
<dbReference type="AlphaFoldDB" id="A0A438EPM0"/>
<dbReference type="PANTHER" id="PTHR16223:SF335">
    <property type="entry name" value="TRANSCRIPTION FACTOR BHLH113"/>
    <property type="match status" value="1"/>
</dbReference>
<evidence type="ECO:0000256" key="1">
    <source>
        <dbReference type="ARBA" id="ARBA00004123"/>
    </source>
</evidence>
<name>A0A438EPM0_VITVI</name>
<feature type="compositionally biased region" description="Polar residues" evidence="6">
    <location>
        <begin position="133"/>
        <end position="142"/>
    </location>
</feature>
<keyword evidence="5" id="KW-0539">Nucleus</keyword>
<dbReference type="CDD" id="cd11393">
    <property type="entry name" value="bHLH_AtbHLH_like"/>
    <property type="match status" value="1"/>
</dbReference>
<evidence type="ECO:0000256" key="5">
    <source>
        <dbReference type="ARBA" id="ARBA00023242"/>
    </source>
</evidence>
<dbReference type="GO" id="GO:0003677">
    <property type="term" value="F:DNA binding"/>
    <property type="evidence" value="ECO:0007669"/>
    <property type="project" value="UniProtKB-KW"/>
</dbReference>
<comment type="subcellular location">
    <subcellularLocation>
        <location evidence="1">Nucleus</location>
    </subcellularLocation>
</comment>
<organism evidence="8 9">
    <name type="scientific">Vitis vinifera</name>
    <name type="common">Grape</name>
    <dbReference type="NCBI Taxonomy" id="29760"/>
    <lineage>
        <taxon>Eukaryota</taxon>
        <taxon>Viridiplantae</taxon>
        <taxon>Streptophyta</taxon>
        <taxon>Embryophyta</taxon>
        <taxon>Tracheophyta</taxon>
        <taxon>Spermatophyta</taxon>
        <taxon>Magnoliopsida</taxon>
        <taxon>eudicotyledons</taxon>
        <taxon>Gunneridae</taxon>
        <taxon>Pentapetalae</taxon>
        <taxon>rosids</taxon>
        <taxon>Vitales</taxon>
        <taxon>Vitaceae</taxon>
        <taxon>Viteae</taxon>
        <taxon>Vitis</taxon>
    </lineage>
</organism>
<comment type="caution">
    <text evidence="8">The sequence shown here is derived from an EMBL/GenBank/DDBJ whole genome shotgun (WGS) entry which is preliminary data.</text>
</comment>
<proteinExistence type="predicted"/>
<evidence type="ECO:0000313" key="8">
    <source>
        <dbReference type="EMBL" id="RVW49565.1"/>
    </source>
</evidence>
<accession>A0A438EPM0</accession>
<dbReference type="GO" id="GO:0046983">
    <property type="term" value="F:protein dimerization activity"/>
    <property type="evidence" value="ECO:0007669"/>
    <property type="project" value="InterPro"/>
</dbReference>
<feature type="compositionally biased region" description="Low complexity" evidence="6">
    <location>
        <begin position="143"/>
        <end position="156"/>
    </location>
</feature>
<dbReference type="Proteomes" id="UP000288805">
    <property type="component" value="Unassembled WGS sequence"/>
</dbReference>
<gene>
    <name evidence="8" type="primary">BHLH113_1</name>
    <name evidence="8" type="ORF">CK203_076702</name>
</gene>
<reference evidence="8 9" key="1">
    <citation type="journal article" date="2018" name="PLoS Genet.">
        <title>Population sequencing reveals clonal diversity and ancestral inbreeding in the grapevine cultivar Chardonnay.</title>
        <authorList>
            <person name="Roach M.J."/>
            <person name="Johnson D.L."/>
            <person name="Bohlmann J."/>
            <person name="van Vuuren H.J."/>
            <person name="Jones S.J."/>
            <person name="Pretorius I.S."/>
            <person name="Schmidt S.A."/>
            <person name="Borneman A.R."/>
        </authorList>
    </citation>
    <scope>NUCLEOTIDE SEQUENCE [LARGE SCALE GENOMIC DNA]</scope>
    <source>
        <strain evidence="9">cv. Chardonnay</strain>
        <tissue evidence="8">Leaf</tissue>
    </source>
</reference>
<sequence length="329" mass="35366">MTKTSVGPVVHGIFEAICETETAEVPAYGSTLRRKNWCVWGANREEENRVKRVGGRNHGFLGARFPPMADSEGFGEDHLSGGSFSQLLFSDDVVGLDIDESFAYSPSFSNEKPPKMLCFGGYQSEVGFAEPTKTPQKSGVTCSDSSSASSTNNTNINKASKSNVCNDCCMPKIFLKKRNGSGNMSVPTSSGLAKAPAGGQRNSKKTKSENPTSGGHVKVKKEKLGERITALQQLVSPFGKTDTASVLHEAMGYIRFLQDQVQVLCSPYLQTLPSSAHMSEGGENGEEKSSKDLRSRGLCLVPVECTEHVANNNGADYWSPAMANTSSKK</sequence>
<evidence type="ECO:0000256" key="6">
    <source>
        <dbReference type="SAM" id="MobiDB-lite"/>
    </source>
</evidence>
<dbReference type="InterPro" id="IPR011598">
    <property type="entry name" value="bHLH_dom"/>
</dbReference>
<feature type="compositionally biased region" description="Polar residues" evidence="6">
    <location>
        <begin position="180"/>
        <end position="191"/>
    </location>
</feature>
<dbReference type="SMART" id="SM00353">
    <property type="entry name" value="HLH"/>
    <property type="match status" value="1"/>
</dbReference>
<dbReference type="EMBL" id="QGNW01001221">
    <property type="protein sequence ID" value="RVW49565.1"/>
    <property type="molecule type" value="Genomic_DNA"/>
</dbReference>
<dbReference type="PROSITE" id="PS50888">
    <property type="entry name" value="BHLH"/>
    <property type="match status" value="1"/>
</dbReference>
<keyword evidence="2" id="KW-0805">Transcription regulation</keyword>
<dbReference type="Gene3D" id="4.10.280.10">
    <property type="entry name" value="Helix-loop-helix DNA-binding domain"/>
    <property type="match status" value="1"/>
</dbReference>
<dbReference type="FunFam" id="4.10.280.10:FF:000123">
    <property type="entry name" value="Transcription factor bHLH113"/>
    <property type="match status" value="1"/>
</dbReference>
<dbReference type="GO" id="GO:0003700">
    <property type="term" value="F:DNA-binding transcription factor activity"/>
    <property type="evidence" value="ECO:0007669"/>
    <property type="project" value="InterPro"/>
</dbReference>
<evidence type="ECO:0000256" key="3">
    <source>
        <dbReference type="ARBA" id="ARBA00023125"/>
    </source>
</evidence>
<dbReference type="GO" id="GO:0005634">
    <property type="term" value="C:nucleus"/>
    <property type="evidence" value="ECO:0007669"/>
    <property type="project" value="UniProtKB-SubCell"/>
</dbReference>
<keyword evidence="3" id="KW-0238">DNA-binding</keyword>
<dbReference type="InterPro" id="IPR036638">
    <property type="entry name" value="HLH_DNA-bd_sf"/>
</dbReference>